<dbReference type="OrthoDB" id="9762778at2"/>
<dbReference type="PANTHER" id="PTHR43394:SF1">
    <property type="entry name" value="ATP-BINDING CASSETTE SUB-FAMILY B MEMBER 10, MITOCHONDRIAL"/>
    <property type="match status" value="1"/>
</dbReference>
<dbReference type="GO" id="GO:0016887">
    <property type="term" value="F:ATP hydrolysis activity"/>
    <property type="evidence" value="ECO:0007669"/>
    <property type="project" value="InterPro"/>
</dbReference>
<dbReference type="RefSeq" id="WP_067634588.1">
    <property type="nucleotide sequence ID" value="NZ_CP013213.1"/>
</dbReference>
<keyword evidence="6 12" id="KW-0067">ATP-binding</keyword>
<dbReference type="KEGG" id="erl:AOC36_07080"/>
<evidence type="ECO:0000313" key="13">
    <source>
        <dbReference type="Proteomes" id="UP000063781"/>
    </source>
</evidence>
<dbReference type="PROSITE" id="PS00211">
    <property type="entry name" value="ABC_TRANSPORTER_1"/>
    <property type="match status" value="1"/>
</dbReference>
<feature type="transmembrane region" description="Helical" evidence="9">
    <location>
        <begin position="148"/>
        <end position="174"/>
    </location>
</feature>
<dbReference type="Gene3D" id="3.40.50.300">
    <property type="entry name" value="P-loop containing nucleotide triphosphate hydrolases"/>
    <property type="match status" value="1"/>
</dbReference>
<keyword evidence="7 9" id="KW-1133">Transmembrane helix</keyword>
<dbReference type="SUPFAM" id="SSF52540">
    <property type="entry name" value="P-loop containing nucleoside triphosphate hydrolases"/>
    <property type="match status" value="1"/>
</dbReference>
<evidence type="ECO:0000256" key="3">
    <source>
        <dbReference type="ARBA" id="ARBA00022475"/>
    </source>
</evidence>
<evidence type="ECO:0000256" key="9">
    <source>
        <dbReference type="SAM" id="Phobius"/>
    </source>
</evidence>
<gene>
    <name evidence="12" type="ORF">AOC36_07080</name>
</gene>
<reference evidence="12 13" key="1">
    <citation type="submission" date="2015-10" db="EMBL/GenBank/DDBJ databases">
        <title>Erysipelothrix larvae sp. LV19 isolated from the larval gut of the rhinoceros beetle, Trypoxylus dichotomus.</title>
        <authorList>
            <person name="Lim S."/>
            <person name="Kim B.-C."/>
        </authorList>
    </citation>
    <scope>NUCLEOTIDE SEQUENCE [LARGE SCALE GENOMIC DNA]</scope>
    <source>
        <strain evidence="12 13">LV19</strain>
    </source>
</reference>
<dbReference type="Proteomes" id="UP000063781">
    <property type="component" value="Chromosome"/>
</dbReference>
<dbReference type="InterPro" id="IPR011527">
    <property type="entry name" value="ABC1_TM_dom"/>
</dbReference>
<feature type="transmembrane region" description="Helical" evidence="9">
    <location>
        <begin position="247"/>
        <end position="267"/>
    </location>
</feature>
<evidence type="ECO:0000313" key="12">
    <source>
        <dbReference type="EMBL" id="AMC94648.1"/>
    </source>
</evidence>
<evidence type="ECO:0000256" key="8">
    <source>
        <dbReference type="ARBA" id="ARBA00023136"/>
    </source>
</evidence>
<dbReference type="PROSITE" id="PS50929">
    <property type="entry name" value="ABC_TM1F"/>
    <property type="match status" value="1"/>
</dbReference>
<dbReference type="AlphaFoldDB" id="A0A109UHR9"/>
<feature type="transmembrane region" description="Helical" evidence="9">
    <location>
        <begin position="287"/>
        <end position="306"/>
    </location>
</feature>
<keyword evidence="4 9" id="KW-0812">Transmembrane</keyword>
<dbReference type="Gene3D" id="1.20.1560.10">
    <property type="entry name" value="ABC transporter type 1, transmembrane domain"/>
    <property type="match status" value="1"/>
</dbReference>
<accession>A0A109UHR9</accession>
<evidence type="ECO:0000256" key="1">
    <source>
        <dbReference type="ARBA" id="ARBA00004651"/>
    </source>
</evidence>
<dbReference type="InterPro" id="IPR036640">
    <property type="entry name" value="ABC1_TM_sf"/>
</dbReference>
<dbReference type="CDD" id="cd18541">
    <property type="entry name" value="ABC_6TM_TmrB_like"/>
    <property type="match status" value="1"/>
</dbReference>
<keyword evidence="5" id="KW-0547">Nucleotide-binding</keyword>
<keyword evidence="13" id="KW-1185">Reference proteome</keyword>
<dbReference type="InterPro" id="IPR003439">
    <property type="entry name" value="ABC_transporter-like_ATP-bd"/>
</dbReference>
<dbReference type="GO" id="GO:0005886">
    <property type="term" value="C:plasma membrane"/>
    <property type="evidence" value="ECO:0007669"/>
    <property type="project" value="UniProtKB-SubCell"/>
</dbReference>
<evidence type="ECO:0000259" key="10">
    <source>
        <dbReference type="PROSITE" id="PS50893"/>
    </source>
</evidence>
<evidence type="ECO:0000256" key="7">
    <source>
        <dbReference type="ARBA" id="ARBA00022989"/>
    </source>
</evidence>
<comment type="subcellular location">
    <subcellularLocation>
        <location evidence="1">Cell membrane</location>
        <topology evidence="1">Multi-pass membrane protein</topology>
    </subcellularLocation>
</comment>
<feature type="transmembrane region" description="Helical" evidence="9">
    <location>
        <begin position="17"/>
        <end position="34"/>
    </location>
</feature>
<keyword evidence="8 9" id="KW-0472">Membrane</keyword>
<dbReference type="PROSITE" id="PS50893">
    <property type="entry name" value="ABC_TRANSPORTER_2"/>
    <property type="match status" value="1"/>
</dbReference>
<dbReference type="PANTHER" id="PTHR43394">
    <property type="entry name" value="ATP-DEPENDENT PERMEASE MDL1, MITOCHONDRIAL"/>
    <property type="match status" value="1"/>
</dbReference>
<dbReference type="FunFam" id="1.20.1560.10:FF:000011">
    <property type="entry name" value="Multidrug ABC transporter ATP-binding protein"/>
    <property type="match status" value="1"/>
</dbReference>
<feature type="transmembrane region" description="Helical" evidence="9">
    <location>
        <begin position="55"/>
        <end position="77"/>
    </location>
</feature>
<dbReference type="Pfam" id="PF00664">
    <property type="entry name" value="ABC_membrane"/>
    <property type="match status" value="1"/>
</dbReference>
<dbReference type="SMART" id="SM00382">
    <property type="entry name" value="AAA"/>
    <property type="match status" value="1"/>
</dbReference>
<dbReference type="InterPro" id="IPR017871">
    <property type="entry name" value="ABC_transporter-like_CS"/>
</dbReference>
<evidence type="ECO:0000256" key="6">
    <source>
        <dbReference type="ARBA" id="ARBA00022840"/>
    </source>
</evidence>
<organism evidence="12 13">
    <name type="scientific">Erysipelothrix larvae</name>
    <dbReference type="NCBI Taxonomy" id="1514105"/>
    <lineage>
        <taxon>Bacteria</taxon>
        <taxon>Bacillati</taxon>
        <taxon>Bacillota</taxon>
        <taxon>Erysipelotrichia</taxon>
        <taxon>Erysipelotrichales</taxon>
        <taxon>Erysipelotrichaceae</taxon>
        <taxon>Erysipelothrix</taxon>
    </lineage>
</organism>
<dbReference type="InterPro" id="IPR039421">
    <property type="entry name" value="Type_1_exporter"/>
</dbReference>
<name>A0A109UHR9_9FIRM</name>
<evidence type="ECO:0000256" key="4">
    <source>
        <dbReference type="ARBA" id="ARBA00022692"/>
    </source>
</evidence>
<evidence type="ECO:0000259" key="11">
    <source>
        <dbReference type="PROSITE" id="PS50929"/>
    </source>
</evidence>
<proteinExistence type="predicted"/>
<dbReference type="InterPro" id="IPR027417">
    <property type="entry name" value="P-loop_NTPase"/>
</dbReference>
<dbReference type="Pfam" id="PF00005">
    <property type="entry name" value="ABC_tran"/>
    <property type="match status" value="1"/>
</dbReference>
<evidence type="ECO:0000256" key="2">
    <source>
        <dbReference type="ARBA" id="ARBA00022448"/>
    </source>
</evidence>
<dbReference type="GO" id="GO:0005524">
    <property type="term" value="F:ATP binding"/>
    <property type="evidence" value="ECO:0007669"/>
    <property type="project" value="UniProtKB-KW"/>
</dbReference>
<dbReference type="EMBL" id="CP013213">
    <property type="protein sequence ID" value="AMC94648.1"/>
    <property type="molecule type" value="Genomic_DNA"/>
</dbReference>
<dbReference type="GO" id="GO:0015421">
    <property type="term" value="F:ABC-type oligopeptide transporter activity"/>
    <property type="evidence" value="ECO:0007669"/>
    <property type="project" value="TreeGrafter"/>
</dbReference>
<feature type="domain" description="ABC transporter" evidence="10">
    <location>
        <begin position="336"/>
        <end position="572"/>
    </location>
</feature>
<keyword evidence="2" id="KW-0813">Transport</keyword>
<keyword evidence="3" id="KW-1003">Cell membrane</keyword>
<dbReference type="InterPro" id="IPR003593">
    <property type="entry name" value="AAA+_ATPase"/>
</dbReference>
<evidence type="ECO:0000256" key="5">
    <source>
        <dbReference type="ARBA" id="ARBA00022741"/>
    </source>
</evidence>
<dbReference type="STRING" id="1514105.AOC36_07080"/>
<dbReference type="FunFam" id="3.40.50.300:FF:000221">
    <property type="entry name" value="Multidrug ABC transporter ATP-binding protein"/>
    <property type="match status" value="1"/>
</dbReference>
<dbReference type="SUPFAM" id="SSF90123">
    <property type="entry name" value="ABC transporter transmembrane region"/>
    <property type="match status" value="1"/>
</dbReference>
<protein>
    <submittedName>
        <fullName evidence="12">Multidrug ABC transporter ATP-binding protein</fullName>
    </submittedName>
</protein>
<feature type="domain" description="ABC transmembrane type-1" evidence="11">
    <location>
        <begin position="21"/>
        <end position="303"/>
    </location>
</feature>
<sequence length="581" mass="65682">MKILSDLSWFFKKEKKSYISGILALLGISILNLIPAKIMGNIIDSIKDKTLTPQTLVMGVGGFLLCAVMMYILRYLWRIFIFGTAFRLENELRNDLFKHFTKMSPAFYQQHRTGDLMAHATNDLKSVQAVAGQGVLQLADSVLSGVTVLLAMIFLINWKLTLVAILPMPLLILCSQALSKRLHKTFNVAQEAFSDMNNRVLENINGMKVTKTFGQEEYEVENFKGIVKDVYEKNLRVTRYDAMFDPMIIMIITLCLVLSFIMGIYLINIGDITTGNFVTFVNYIHQLTWPMMALGFMFNTMNRGLVSYERITKLLDIPEDIINHPDALNQAPQGDIHFEVNHFKYPDQEDSANLKHVSFTLNKGETLGIVGKTGSGKSSIIKLLLREYDEFDGTIEFGGIKISQYDVTQYRNAFGYVPQDPFLFSMSIADNIRFGKPDANLDAVRMAAQIADVDKDIIGFEKGYDTLIGERGVSLSGGQKQRIAMARAILMDSECLILDDALSAVDAKTEERILKNLKQLRKHKTTVIIAHRFSALQHAQNIIVLEDGQVIEHGNHKELMLRHGWYAEIFNLQEFSKENAS</sequence>